<accession>A0ABD2D1X7</accession>
<keyword evidence="2" id="KW-1185">Reference proteome</keyword>
<reference evidence="1 2" key="1">
    <citation type="journal article" date="2024" name="Ann. Entomol. Soc. Am.">
        <title>Genomic analyses of the southern and eastern yellowjacket wasps (Hymenoptera: Vespidae) reveal evolutionary signatures of social life.</title>
        <authorList>
            <person name="Catto M.A."/>
            <person name="Caine P.B."/>
            <person name="Orr S.E."/>
            <person name="Hunt B.G."/>
            <person name="Goodisman M.A.D."/>
        </authorList>
    </citation>
    <scope>NUCLEOTIDE SEQUENCE [LARGE SCALE GENOMIC DNA]</scope>
    <source>
        <strain evidence="1">232</strain>
        <tissue evidence="1">Head and thorax</tissue>
    </source>
</reference>
<name>A0ABD2D1X7_VESMC</name>
<dbReference type="Proteomes" id="UP001607303">
    <property type="component" value="Unassembled WGS sequence"/>
</dbReference>
<gene>
    <name evidence="1" type="ORF">V1477_001032</name>
</gene>
<comment type="caution">
    <text evidence="1">The sequence shown here is derived from an EMBL/GenBank/DDBJ whole genome shotgun (WGS) entry which is preliminary data.</text>
</comment>
<evidence type="ECO:0000313" key="2">
    <source>
        <dbReference type="Proteomes" id="UP001607303"/>
    </source>
</evidence>
<dbReference type="EMBL" id="JAYRBN010000008">
    <property type="protein sequence ID" value="KAL2750929.1"/>
    <property type="molecule type" value="Genomic_DNA"/>
</dbReference>
<evidence type="ECO:0000313" key="1">
    <source>
        <dbReference type="EMBL" id="KAL2750929.1"/>
    </source>
</evidence>
<protein>
    <submittedName>
        <fullName evidence="1">Uncharacterized protein</fullName>
    </submittedName>
</protein>
<proteinExistence type="predicted"/>
<organism evidence="1 2">
    <name type="scientific">Vespula maculifrons</name>
    <name type="common">Eastern yellow jacket</name>
    <name type="synonym">Wasp</name>
    <dbReference type="NCBI Taxonomy" id="7453"/>
    <lineage>
        <taxon>Eukaryota</taxon>
        <taxon>Metazoa</taxon>
        <taxon>Ecdysozoa</taxon>
        <taxon>Arthropoda</taxon>
        <taxon>Hexapoda</taxon>
        <taxon>Insecta</taxon>
        <taxon>Pterygota</taxon>
        <taxon>Neoptera</taxon>
        <taxon>Endopterygota</taxon>
        <taxon>Hymenoptera</taxon>
        <taxon>Apocrita</taxon>
        <taxon>Aculeata</taxon>
        <taxon>Vespoidea</taxon>
        <taxon>Vespidae</taxon>
        <taxon>Vespinae</taxon>
        <taxon>Vespula</taxon>
    </lineage>
</organism>
<dbReference type="AlphaFoldDB" id="A0ABD2D1X7"/>
<sequence>MCLGQWGYSPTRNDNEIGPLTDFDSYWLSLVLNFDECPSQILLDVFGTKLNDEVGILGFVRRQQSRVFDRLLQLLVQLCFGLQRENLEIFAEAIRVIINEEFTQVQYSITHIFDFDNLPPRVDLEIFTPSRDFDNLSPSVDLEIFALSGNFDNLSPRVDLEIFAECHLREY</sequence>